<dbReference type="EMBL" id="MU005572">
    <property type="protein sequence ID" value="KAF2689646.1"/>
    <property type="molecule type" value="Genomic_DNA"/>
</dbReference>
<feature type="signal peptide" evidence="2">
    <location>
        <begin position="1"/>
        <end position="16"/>
    </location>
</feature>
<evidence type="ECO:0000256" key="2">
    <source>
        <dbReference type="SAM" id="SignalP"/>
    </source>
</evidence>
<reference evidence="3" key="1">
    <citation type="journal article" date="2020" name="Stud. Mycol.">
        <title>101 Dothideomycetes genomes: a test case for predicting lifestyles and emergence of pathogens.</title>
        <authorList>
            <person name="Haridas S."/>
            <person name="Albert R."/>
            <person name="Binder M."/>
            <person name="Bloem J."/>
            <person name="Labutti K."/>
            <person name="Salamov A."/>
            <person name="Andreopoulos B."/>
            <person name="Baker S."/>
            <person name="Barry K."/>
            <person name="Bills G."/>
            <person name="Bluhm B."/>
            <person name="Cannon C."/>
            <person name="Castanera R."/>
            <person name="Culley D."/>
            <person name="Daum C."/>
            <person name="Ezra D."/>
            <person name="Gonzalez J."/>
            <person name="Henrissat B."/>
            <person name="Kuo A."/>
            <person name="Liang C."/>
            <person name="Lipzen A."/>
            <person name="Lutzoni F."/>
            <person name="Magnuson J."/>
            <person name="Mondo S."/>
            <person name="Nolan M."/>
            <person name="Ohm R."/>
            <person name="Pangilinan J."/>
            <person name="Park H.-J."/>
            <person name="Ramirez L."/>
            <person name="Alfaro M."/>
            <person name="Sun H."/>
            <person name="Tritt A."/>
            <person name="Yoshinaga Y."/>
            <person name="Zwiers L.-H."/>
            <person name="Turgeon B."/>
            <person name="Goodwin S."/>
            <person name="Spatafora J."/>
            <person name="Crous P."/>
            <person name="Grigoriev I."/>
        </authorList>
    </citation>
    <scope>NUCLEOTIDE SEQUENCE</scope>
    <source>
        <strain evidence="3">CBS 122367</strain>
    </source>
</reference>
<name>A0A6G1JGP8_9PLEO</name>
<keyword evidence="4" id="KW-1185">Reference proteome</keyword>
<evidence type="ECO:0000313" key="4">
    <source>
        <dbReference type="Proteomes" id="UP000799291"/>
    </source>
</evidence>
<dbReference type="AlphaFoldDB" id="A0A6G1JGP8"/>
<sequence>MKFFAVAAAFVAAVSAQYSALPTEECSAIVTVTETVTLPYGQHTPVAPGTTPATQAPYPTTEVSPELPSGTGYPPAPPAGTGYPAPPAGTGYPVVPAPSGTGAPAPSGTGAYTSTYPEFTGAASSLNVGGFVAGVGAVAALFL</sequence>
<accession>A0A6G1JGP8</accession>
<feature type="region of interest" description="Disordered" evidence="1">
    <location>
        <begin position="44"/>
        <end position="106"/>
    </location>
</feature>
<gene>
    <name evidence="3" type="ORF">K458DRAFT_384277</name>
</gene>
<dbReference type="Proteomes" id="UP000799291">
    <property type="component" value="Unassembled WGS sequence"/>
</dbReference>
<evidence type="ECO:0000313" key="3">
    <source>
        <dbReference type="EMBL" id="KAF2689646.1"/>
    </source>
</evidence>
<proteinExistence type="predicted"/>
<protein>
    <submittedName>
        <fullName evidence="3">Uncharacterized protein</fullName>
    </submittedName>
</protein>
<feature type="chain" id="PRO_5026109201" evidence="2">
    <location>
        <begin position="17"/>
        <end position="143"/>
    </location>
</feature>
<organism evidence="3 4">
    <name type="scientific">Lentithecium fluviatile CBS 122367</name>
    <dbReference type="NCBI Taxonomy" id="1168545"/>
    <lineage>
        <taxon>Eukaryota</taxon>
        <taxon>Fungi</taxon>
        <taxon>Dikarya</taxon>
        <taxon>Ascomycota</taxon>
        <taxon>Pezizomycotina</taxon>
        <taxon>Dothideomycetes</taxon>
        <taxon>Pleosporomycetidae</taxon>
        <taxon>Pleosporales</taxon>
        <taxon>Massarineae</taxon>
        <taxon>Lentitheciaceae</taxon>
        <taxon>Lentithecium</taxon>
    </lineage>
</organism>
<feature type="compositionally biased region" description="Low complexity" evidence="1">
    <location>
        <begin position="44"/>
        <end position="61"/>
    </location>
</feature>
<feature type="compositionally biased region" description="Low complexity" evidence="1">
    <location>
        <begin position="79"/>
        <end position="106"/>
    </location>
</feature>
<evidence type="ECO:0000256" key="1">
    <source>
        <dbReference type="SAM" id="MobiDB-lite"/>
    </source>
</evidence>
<keyword evidence="2" id="KW-0732">Signal</keyword>